<dbReference type="NCBIfam" id="NF001221">
    <property type="entry name" value="PRK00197.1"/>
    <property type="match status" value="1"/>
</dbReference>
<keyword evidence="6" id="KW-0560">Oxidoreductase</keyword>
<dbReference type="InterPro" id="IPR015590">
    <property type="entry name" value="Aldehyde_DH_dom"/>
</dbReference>
<dbReference type="KEGG" id="bcom:BAUCODRAFT_148642"/>
<keyword evidence="3" id="KW-0028">Amino-acid biosynthesis</keyword>
<evidence type="ECO:0000256" key="9">
    <source>
        <dbReference type="ARBA" id="ARBA00060997"/>
    </source>
</evidence>
<dbReference type="FunFam" id="3.40.309.10:FF:000006">
    <property type="entry name" value="Gamma-glutamyl phosphate reductase"/>
    <property type="match status" value="1"/>
</dbReference>
<dbReference type="NCBIfam" id="TIGR00407">
    <property type="entry name" value="proA"/>
    <property type="match status" value="1"/>
</dbReference>
<protein>
    <recommendedName>
        <fullName evidence="2">glutamate-5-semialdehyde dehydrogenase</fullName>
        <ecNumber evidence="2">1.2.1.41</ecNumber>
    </recommendedName>
    <alternativeName>
        <fullName evidence="11">Glutamate-5-semialdehyde dehydrogenase</fullName>
    </alternativeName>
    <alternativeName>
        <fullName evidence="10">Glutamyl-gamma-semialdehyde dehydrogenase</fullName>
    </alternativeName>
</protein>
<dbReference type="PANTHER" id="PTHR11063:SF8">
    <property type="entry name" value="DELTA-1-PYRROLINE-5-CARBOXYLATE SYNTHASE"/>
    <property type="match status" value="1"/>
</dbReference>
<dbReference type="STRING" id="717646.M2LN45"/>
<dbReference type="OrthoDB" id="1934954at2759"/>
<dbReference type="CDD" id="cd07079">
    <property type="entry name" value="ALDH_F18-19_ProA-GPR"/>
    <property type="match status" value="1"/>
</dbReference>
<dbReference type="GO" id="GO:0055129">
    <property type="term" value="P:L-proline biosynthetic process"/>
    <property type="evidence" value="ECO:0007669"/>
    <property type="project" value="UniProtKB-UniPathway"/>
</dbReference>
<evidence type="ECO:0000256" key="10">
    <source>
        <dbReference type="ARBA" id="ARBA00075718"/>
    </source>
</evidence>
<dbReference type="Pfam" id="PF00171">
    <property type="entry name" value="Aldedh"/>
    <property type="match status" value="1"/>
</dbReference>
<evidence type="ECO:0000313" key="14">
    <source>
        <dbReference type="Proteomes" id="UP000011761"/>
    </source>
</evidence>
<dbReference type="SUPFAM" id="SSF53720">
    <property type="entry name" value="ALDH-like"/>
    <property type="match status" value="1"/>
</dbReference>
<dbReference type="Gene3D" id="3.40.309.10">
    <property type="entry name" value="Aldehyde Dehydrogenase, Chain A, domain 2"/>
    <property type="match status" value="1"/>
</dbReference>
<dbReference type="InterPro" id="IPR016162">
    <property type="entry name" value="Ald_DH_N"/>
</dbReference>
<keyword evidence="5" id="KW-0521">NADP</keyword>
<dbReference type="PIRSF" id="PIRSF000151">
    <property type="entry name" value="GPR"/>
    <property type="match status" value="1"/>
</dbReference>
<dbReference type="OMA" id="KTQRYGT"/>
<dbReference type="InterPro" id="IPR012134">
    <property type="entry name" value="Glu-5-SA_DH"/>
</dbReference>
<comment type="similarity">
    <text evidence="9">Belongs to the gamma-glutamyl phosphate reductase family.</text>
</comment>
<dbReference type="HAMAP" id="MF_00412">
    <property type="entry name" value="ProA"/>
    <property type="match status" value="1"/>
</dbReference>
<evidence type="ECO:0000259" key="12">
    <source>
        <dbReference type="Pfam" id="PF00171"/>
    </source>
</evidence>
<evidence type="ECO:0000313" key="13">
    <source>
        <dbReference type="EMBL" id="EMC95767.1"/>
    </source>
</evidence>
<gene>
    <name evidence="13" type="ORF">BAUCODRAFT_148642</name>
</gene>
<name>M2LN45_BAUPA</name>
<evidence type="ECO:0000256" key="8">
    <source>
        <dbReference type="ARBA" id="ARBA00059423"/>
    </source>
</evidence>
<keyword evidence="4" id="KW-0641">Proline biosynthesis</keyword>
<evidence type="ECO:0000256" key="1">
    <source>
        <dbReference type="ARBA" id="ARBA00004985"/>
    </source>
</evidence>
<proteinExistence type="inferred from homology"/>
<organism evidence="13 14">
    <name type="scientific">Baudoinia panamericana (strain UAMH 10762)</name>
    <name type="common">Angels' share fungus</name>
    <name type="synonym">Baudoinia compniacensis (strain UAMH 10762)</name>
    <dbReference type="NCBI Taxonomy" id="717646"/>
    <lineage>
        <taxon>Eukaryota</taxon>
        <taxon>Fungi</taxon>
        <taxon>Dikarya</taxon>
        <taxon>Ascomycota</taxon>
        <taxon>Pezizomycotina</taxon>
        <taxon>Dothideomycetes</taxon>
        <taxon>Dothideomycetidae</taxon>
        <taxon>Mycosphaerellales</taxon>
        <taxon>Teratosphaeriaceae</taxon>
        <taxon>Baudoinia</taxon>
    </lineage>
</organism>
<dbReference type="InterPro" id="IPR000965">
    <property type="entry name" value="GPR_dom"/>
</dbReference>
<comment type="pathway">
    <text evidence="1">Amino-acid biosynthesis; L-proline biosynthesis; L-glutamate 5-semialdehyde from L-glutamate: step 2/2.</text>
</comment>
<evidence type="ECO:0000256" key="4">
    <source>
        <dbReference type="ARBA" id="ARBA00022650"/>
    </source>
</evidence>
<evidence type="ECO:0000256" key="6">
    <source>
        <dbReference type="ARBA" id="ARBA00023002"/>
    </source>
</evidence>
<comment type="function">
    <text evidence="8">Catalyzes the NADPH dependent reduction of L-gamma-glutamyl 5-phosphate into L-glutamate 5-semialdehyde and phosphate. The product spontaneously undergoes cyclization to form 1-pyrroline-5-carboxylate.</text>
</comment>
<reference evidence="13 14" key="1">
    <citation type="journal article" date="2012" name="PLoS Pathog.">
        <title>Diverse lifestyles and strategies of plant pathogenesis encoded in the genomes of eighteen Dothideomycetes fungi.</title>
        <authorList>
            <person name="Ohm R.A."/>
            <person name="Feau N."/>
            <person name="Henrissat B."/>
            <person name="Schoch C.L."/>
            <person name="Horwitz B.A."/>
            <person name="Barry K.W."/>
            <person name="Condon B.J."/>
            <person name="Copeland A.C."/>
            <person name="Dhillon B."/>
            <person name="Glaser F."/>
            <person name="Hesse C.N."/>
            <person name="Kosti I."/>
            <person name="LaButti K."/>
            <person name="Lindquist E.A."/>
            <person name="Lucas S."/>
            <person name="Salamov A.A."/>
            <person name="Bradshaw R.E."/>
            <person name="Ciuffetti L."/>
            <person name="Hamelin R.C."/>
            <person name="Kema G.H.J."/>
            <person name="Lawrence C."/>
            <person name="Scott J.A."/>
            <person name="Spatafora J.W."/>
            <person name="Turgeon B.G."/>
            <person name="de Wit P.J.G.M."/>
            <person name="Zhong S."/>
            <person name="Goodwin S.B."/>
            <person name="Grigoriev I.V."/>
        </authorList>
    </citation>
    <scope>NUCLEOTIDE SEQUENCE [LARGE SCALE GENOMIC DNA]</scope>
    <source>
        <strain evidence="13 14">UAMH 10762</strain>
    </source>
</reference>
<keyword evidence="14" id="KW-1185">Reference proteome</keyword>
<evidence type="ECO:0000256" key="5">
    <source>
        <dbReference type="ARBA" id="ARBA00022857"/>
    </source>
</evidence>
<evidence type="ECO:0000256" key="3">
    <source>
        <dbReference type="ARBA" id="ARBA00022605"/>
    </source>
</evidence>
<dbReference type="PANTHER" id="PTHR11063">
    <property type="entry name" value="GLUTAMATE SEMIALDEHYDE DEHYDROGENASE"/>
    <property type="match status" value="1"/>
</dbReference>
<comment type="catalytic activity">
    <reaction evidence="7">
        <text>L-glutamate 5-semialdehyde + phosphate + NADP(+) = L-glutamyl 5-phosphate + NADPH + H(+)</text>
        <dbReference type="Rhea" id="RHEA:19541"/>
        <dbReference type="ChEBI" id="CHEBI:15378"/>
        <dbReference type="ChEBI" id="CHEBI:43474"/>
        <dbReference type="ChEBI" id="CHEBI:57783"/>
        <dbReference type="ChEBI" id="CHEBI:58066"/>
        <dbReference type="ChEBI" id="CHEBI:58274"/>
        <dbReference type="ChEBI" id="CHEBI:58349"/>
        <dbReference type="EC" id="1.2.1.41"/>
    </reaction>
</comment>
<dbReference type="RefSeq" id="XP_007677152.1">
    <property type="nucleotide sequence ID" value="XM_007678962.1"/>
</dbReference>
<dbReference type="Proteomes" id="UP000011761">
    <property type="component" value="Unassembled WGS sequence"/>
</dbReference>
<dbReference type="GO" id="GO:0004350">
    <property type="term" value="F:glutamate-5-semialdehyde dehydrogenase activity"/>
    <property type="evidence" value="ECO:0007669"/>
    <property type="project" value="UniProtKB-EC"/>
</dbReference>
<dbReference type="InterPro" id="IPR016161">
    <property type="entry name" value="Ald_DH/histidinol_DH"/>
</dbReference>
<dbReference type="GeneID" id="19108874"/>
<accession>M2LN45</accession>
<dbReference type="UniPathway" id="UPA00098">
    <property type="reaction ID" value="UER00360"/>
</dbReference>
<dbReference type="InterPro" id="IPR016163">
    <property type="entry name" value="Ald_DH_C"/>
</dbReference>
<evidence type="ECO:0000256" key="11">
    <source>
        <dbReference type="ARBA" id="ARBA00077451"/>
    </source>
</evidence>
<evidence type="ECO:0000256" key="7">
    <source>
        <dbReference type="ARBA" id="ARBA00049024"/>
    </source>
</evidence>
<dbReference type="EMBL" id="KB445556">
    <property type="protein sequence ID" value="EMC95767.1"/>
    <property type="molecule type" value="Genomic_DNA"/>
</dbReference>
<feature type="domain" description="Aldehyde dehydrogenase" evidence="12">
    <location>
        <begin position="6"/>
        <end position="286"/>
    </location>
</feature>
<evidence type="ECO:0000256" key="2">
    <source>
        <dbReference type="ARBA" id="ARBA00013002"/>
    </source>
</evidence>
<sequence length="456" mass="48891">MSLTNASPEQAARAAKVSSRKLAALPTAARNAALDAVHDALAGARADILAANSRDVEFAKQSAASGELSLSILKRLDLSRKGKFDDMLQGIRDVRALEDPVGRVDLRTELDDGLILQRQTCPIGVLLIIFEARPEVIANIASLAIKSANAAILKGGKESTESFKIISTIISKALANTDVPNDSIQLVTTRDAVDPLLELSEYIDLVIPRGSNELVRHCQRKAHMPVLGHADGLCSIYIHADADEDMAVNVVVDSKTDYPAACNAVETLLVHENVLKTVLPKVASALISKGVALRCDQASRAALSKHLPQDRALLLHDVSDADFSTEFLDLVLAIRTITPDGNKPTSAVDAAIEHINTHGSHHTDAIITASKEVADRFCNGVDSACKFWNCSTRFCDGMRFGFGTEVGISTNKVHARGPVGLEGLMIHEYRLSGMGQGAAMYGSGGRQYKHKKLPLL</sequence>
<dbReference type="HOGENOM" id="CLU_030231_0_1_1"/>
<dbReference type="AlphaFoldDB" id="M2LN45"/>
<dbReference type="eggNOG" id="KOG4165">
    <property type="taxonomic scope" value="Eukaryota"/>
</dbReference>
<dbReference type="EC" id="1.2.1.41" evidence="2"/>
<dbReference type="GO" id="GO:0050661">
    <property type="term" value="F:NADP binding"/>
    <property type="evidence" value="ECO:0007669"/>
    <property type="project" value="InterPro"/>
</dbReference>
<dbReference type="Gene3D" id="3.40.605.10">
    <property type="entry name" value="Aldehyde Dehydrogenase, Chain A, domain 1"/>
    <property type="match status" value="1"/>
</dbReference>